<evidence type="ECO:0000313" key="11">
    <source>
        <dbReference type="EMBL" id="GAA0707218.1"/>
    </source>
</evidence>
<feature type="compositionally biased region" description="Low complexity" evidence="8">
    <location>
        <begin position="426"/>
        <end position="436"/>
    </location>
</feature>
<feature type="chain" id="PRO_5046885913" description="Glycoside hydrolase family 5 domain-containing protein" evidence="9">
    <location>
        <begin position="28"/>
        <end position="465"/>
    </location>
</feature>
<evidence type="ECO:0000259" key="10">
    <source>
        <dbReference type="Pfam" id="PF00150"/>
    </source>
</evidence>
<dbReference type="EMBL" id="BAAAEU010000002">
    <property type="protein sequence ID" value="GAA0707218.1"/>
    <property type="molecule type" value="Genomic_DNA"/>
</dbReference>
<dbReference type="Pfam" id="PF00150">
    <property type="entry name" value="Cellulase"/>
    <property type="match status" value="1"/>
</dbReference>
<dbReference type="PANTHER" id="PTHR31297">
    <property type="entry name" value="GLUCAN ENDO-1,6-BETA-GLUCOSIDASE B"/>
    <property type="match status" value="1"/>
</dbReference>
<keyword evidence="2 7" id="KW-0378">Hydrolase</keyword>
<sequence length="465" mass="51988">MYRKLVLSALSAAMAACVSFSSPQVSAADAAQPTAQNATWALWSDVQTRLRGVNIYQRRLYQDYDGTSDGVWERYTQADFDRLAAMGANYVHISHPGLYRETPPYVLDQGMQDSLDGLLAMIGKAGLHAVIAFRTGPGRNECIFLDDAHCAKNRSVWQDAAAQDAWAAMWRETARRYDGNSTVVGFDLMVEPDGQEAVHANNPSDFYPRYADSSYDWNMLFPRLVRAVRESSNLPVLIGGMGWSSLEWLPYLKPSADPFSVYTAHQYDPHEYTHQGPFHTMQYPPAPYTFYPDPQRGFDRAWLQTRFAAIEQFRHDHGVPVAVTEYGVTRWAEGADLFLADSLAEMEARHVNHAVWLWHGANTATLEDQQPFNYRLGAQPDNPGPSDANPLICALRKNWWEHREHPERSALPPGIDLPPCGPFTPPSSDDSTAPTPRSGLLPGRMAPRDPGTHARSPQATQKNSI</sequence>
<keyword evidence="4" id="KW-0119">Carbohydrate metabolism</keyword>
<evidence type="ECO:0000256" key="1">
    <source>
        <dbReference type="ARBA" id="ARBA00005641"/>
    </source>
</evidence>
<evidence type="ECO:0000256" key="8">
    <source>
        <dbReference type="SAM" id="MobiDB-lite"/>
    </source>
</evidence>
<dbReference type="InterPro" id="IPR017853">
    <property type="entry name" value="GH"/>
</dbReference>
<dbReference type="SUPFAM" id="SSF51445">
    <property type="entry name" value="(Trans)glycosidases"/>
    <property type="match status" value="1"/>
</dbReference>
<keyword evidence="5 7" id="KW-0326">Glycosidase</keyword>
<feature type="compositionally biased region" description="Polar residues" evidence="8">
    <location>
        <begin position="455"/>
        <end position="465"/>
    </location>
</feature>
<dbReference type="InterPro" id="IPR001547">
    <property type="entry name" value="Glyco_hydro_5"/>
</dbReference>
<dbReference type="RefSeq" id="WP_343786971.1">
    <property type="nucleotide sequence ID" value="NZ_BAAAEU010000002.1"/>
</dbReference>
<dbReference type="Gene3D" id="3.20.20.80">
    <property type="entry name" value="Glycosidases"/>
    <property type="match status" value="1"/>
</dbReference>
<evidence type="ECO:0000256" key="9">
    <source>
        <dbReference type="SAM" id="SignalP"/>
    </source>
</evidence>
<evidence type="ECO:0000256" key="4">
    <source>
        <dbReference type="ARBA" id="ARBA00023277"/>
    </source>
</evidence>
<reference evidence="12" key="1">
    <citation type="journal article" date="2019" name="Int. J. Syst. Evol. Microbiol.">
        <title>The Global Catalogue of Microorganisms (GCM) 10K type strain sequencing project: providing services to taxonomists for standard genome sequencing and annotation.</title>
        <authorList>
            <consortium name="The Broad Institute Genomics Platform"/>
            <consortium name="The Broad Institute Genome Sequencing Center for Infectious Disease"/>
            <person name="Wu L."/>
            <person name="Ma J."/>
        </authorList>
    </citation>
    <scope>NUCLEOTIDE SEQUENCE [LARGE SCALE GENOMIC DNA]</scope>
    <source>
        <strain evidence="12">JCM 15421</strain>
    </source>
</reference>
<accession>A0ABP3TIQ1</accession>
<keyword evidence="9" id="KW-0732">Signal</keyword>
<keyword evidence="12" id="KW-1185">Reference proteome</keyword>
<proteinExistence type="inferred from homology"/>
<evidence type="ECO:0000313" key="12">
    <source>
        <dbReference type="Proteomes" id="UP001501523"/>
    </source>
</evidence>
<keyword evidence="3" id="KW-0136">Cellulose degradation</keyword>
<feature type="signal peptide" evidence="9">
    <location>
        <begin position="1"/>
        <end position="27"/>
    </location>
</feature>
<dbReference type="PANTHER" id="PTHR31297:SF41">
    <property type="entry name" value="ENDOGLUCANASE, PUTATIVE (AFU_ORTHOLOGUE AFUA_5G01830)-RELATED"/>
    <property type="match status" value="1"/>
</dbReference>
<evidence type="ECO:0000256" key="6">
    <source>
        <dbReference type="ARBA" id="ARBA00023326"/>
    </source>
</evidence>
<evidence type="ECO:0000256" key="2">
    <source>
        <dbReference type="ARBA" id="ARBA00022801"/>
    </source>
</evidence>
<comment type="similarity">
    <text evidence="1 7">Belongs to the glycosyl hydrolase 5 (cellulase A) family.</text>
</comment>
<evidence type="ECO:0000256" key="3">
    <source>
        <dbReference type="ARBA" id="ARBA00023001"/>
    </source>
</evidence>
<comment type="caution">
    <text evidence="11">The sequence shown here is derived from an EMBL/GenBank/DDBJ whole genome shotgun (WGS) entry which is preliminary data.</text>
</comment>
<gene>
    <name evidence="11" type="ORF">GCM10009105_05830</name>
</gene>
<feature type="domain" description="Glycoside hydrolase family 5" evidence="10">
    <location>
        <begin position="72"/>
        <end position="361"/>
    </location>
</feature>
<dbReference type="InterPro" id="IPR050386">
    <property type="entry name" value="Glycosyl_hydrolase_5"/>
</dbReference>
<evidence type="ECO:0000256" key="7">
    <source>
        <dbReference type="RuleBase" id="RU361153"/>
    </source>
</evidence>
<organism evidence="11 12">
    <name type="scientific">Dokdonella soli</name>
    <dbReference type="NCBI Taxonomy" id="529810"/>
    <lineage>
        <taxon>Bacteria</taxon>
        <taxon>Pseudomonadati</taxon>
        <taxon>Pseudomonadota</taxon>
        <taxon>Gammaproteobacteria</taxon>
        <taxon>Lysobacterales</taxon>
        <taxon>Rhodanobacteraceae</taxon>
        <taxon>Dokdonella</taxon>
    </lineage>
</organism>
<dbReference type="PROSITE" id="PS51257">
    <property type="entry name" value="PROKAR_LIPOPROTEIN"/>
    <property type="match status" value="1"/>
</dbReference>
<dbReference type="Proteomes" id="UP001501523">
    <property type="component" value="Unassembled WGS sequence"/>
</dbReference>
<evidence type="ECO:0000256" key="5">
    <source>
        <dbReference type="ARBA" id="ARBA00023295"/>
    </source>
</evidence>
<name>A0ABP3TIQ1_9GAMM</name>
<feature type="compositionally biased region" description="Pro residues" evidence="8">
    <location>
        <begin position="415"/>
        <end position="425"/>
    </location>
</feature>
<feature type="region of interest" description="Disordered" evidence="8">
    <location>
        <begin position="406"/>
        <end position="465"/>
    </location>
</feature>
<protein>
    <recommendedName>
        <fullName evidence="10">Glycoside hydrolase family 5 domain-containing protein</fullName>
    </recommendedName>
</protein>
<keyword evidence="6" id="KW-0624">Polysaccharide degradation</keyword>